<dbReference type="Gene3D" id="3.80.10.10">
    <property type="entry name" value="Ribonuclease Inhibitor"/>
    <property type="match status" value="1"/>
</dbReference>
<dbReference type="Proteomes" id="UP000325577">
    <property type="component" value="Linkage Group LG5"/>
</dbReference>
<dbReference type="AlphaFoldDB" id="A0A5J4ZVN0"/>
<dbReference type="PRINTS" id="PR00364">
    <property type="entry name" value="DISEASERSIST"/>
</dbReference>
<dbReference type="SUPFAM" id="SSF52058">
    <property type="entry name" value="L domain-like"/>
    <property type="match status" value="1"/>
</dbReference>
<accession>A0A5J4ZVN0</accession>
<dbReference type="InterPro" id="IPR002182">
    <property type="entry name" value="NB-ARC"/>
</dbReference>
<evidence type="ECO:0000313" key="11">
    <source>
        <dbReference type="EMBL" id="KAA8521201.1"/>
    </source>
</evidence>
<dbReference type="InterPro" id="IPR041118">
    <property type="entry name" value="Rx_N"/>
</dbReference>
<name>A0A5J4ZVN0_9ASTE</name>
<evidence type="ECO:0000256" key="1">
    <source>
        <dbReference type="ARBA" id="ARBA00008894"/>
    </source>
</evidence>
<evidence type="ECO:0000259" key="7">
    <source>
        <dbReference type="Pfam" id="PF00931"/>
    </source>
</evidence>
<dbReference type="InterPro" id="IPR044974">
    <property type="entry name" value="Disease_R_plants"/>
</dbReference>
<proteinExistence type="inferred from homology"/>
<dbReference type="CDD" id="cd14798">
    <property type="entry name" value="RX-CC_like"/>
    <property type="match status" value="1"/>
</dbReference>
<dbReference type="PANTHER" id="PTHR23155:SF1205">
    <property type="entry name" value="DISEASE RESISTANCE PROTEIN RPM1"/>
    <property type="match status" value="1"/>
</dbReference>
<dbReference type="Pfam" id="PF18052">
    <property type="entry name" value="Rx_N"/>
    <property type="match status" value="1"/>
</dbReference>
<dbReference type="InterPro" id="IPR038005">
    <property type="entry name" value="RX-like_CC"/>
</dbReference>
<evidence type="ECO:0000256" key="6">
    <source>
        <dbReference type="ARBA" id="ARBA00022840"/>
    </source>
</evidence>
<dbReference type="Gene3D" id="3.40.50.300">
    <property type="entry name" value="P-loop containing nucleotide triphosphate hydrolases"/>
    <property type="match status" value="1"/>
</dbReference>
<evidence type="ECO:0000256" key="2">
    <source>
        <dbReference type="ARBA" id="ARBA00022614"/>
    </source>
</evidence>
<keyword evidence="2" id="KW-0433">Leucine-rich repeat</keyword>
<evidence type="ECO:0000256" key="3">
    <source>
        <dbReference type="ARBA" id="ARBA00022737"/>
    </source>
</evidence>
<dbReference type="InterPro" id="IPR055414">
    <property type="entry name" value="LRR_R13L4/SHOC2-like"/>
</dbReference>
<keyword evidence="12" id="KW-1185">Reference proteome</keyword>
<dbReference type="Pfam" id="PF23598">
    <property type="entry name" value="LRR_14"/>
    <property type="match status" value="1"/>
</dbReference>
<dbReference type="Pfam" id="PF23559">
    <property type="entry name" value="WHD_DRP"/>
    <property type="match status" value="1"/>
</dbReference>
<dbReference type="InterPro" id="IPR032675">
    <property type="entry name" value="LRR_dom_sf"/>
</dbReference>
<organism evidence="11 12">
    <name type="scientific">Nyssa sinensis</name>
    <dbReference type="NCBI Taxonomy" id="561372"/>
    <lineage>
        <taxon>Eukaryota</taxon>
        <taxon>Viridiplantae</taxon>
        <taxon>Streptophyta</taxon>
        <taxon>Embryophyta</taxon>
        <taxon>Tracheophyta</taxon>
        <taxon>Spermatophyta</taxon>
        <taxon>Magnoliopsida</taxon>
        <taxon>eudicotyledons</taxon>
        <taxon>Gunneridae</taxon>
        <taxon>Pentapetalae</taxon>
        <taxon>asterids</taxon>
        <taxon>Cornales</taxon>
        <taxon>Nyssaceae</taxon>
        <taxon>Nyssa</taxon>
    </lineage>
</organism>
<reference evidence="11 12" key="1">
    <citation type="submission" date="2019-09" db="EMBL/GenBank/DDBJ databases">
        <title>A chromosome-level genome assembly of the Chinese tupelo Nyssa sinensis.</title>
        <authorList>
            <person name="Yang X."/>
            <person name="Kang M."/>
            <person name="Yang Y."/>
            <person name="Xiong H."/>
            <person name="Wang M."/>
            <person name="Zhang Z."/>
            <person name="Wang Z."/>
            <person name="Wu H."/>
            <person name="Ma T."/>
            <person name="Liu J."/>
            <person name="Xi Z."/>
        </authorList>
    </citation>
    <scope>NUCLEOTIDE SEQUENCE [LARGE SCALE GENOMIC DNA]</scope>
    <source>
        <strain evidence="11">J267</strain>
        <tissue evidence="11">Leaf</tissue>
    </source>
</reference>
<gene>
    <name evidence="11" type="ORF">F0562_011864</name>
</gene>
<comment type="similarity">
    <text evidence="1">Belongs to the disease resistance NB-LRR family.</text>
</comment>
<keyword evidence="5" id="KW-0611">Plant defense</keyword>
<protein>
    <recommendedName>
        <fullName evidence="13">Disease resistance protein RPM1-like</fullName>
    </recommendedName>
</protein>
<dbReference type="GO" id="GO:0005524">
    <property type="term" value="F:ATP binding"/>
    <property type="evidence" value="ECO:0007669"/>
    <property type="project" value="UniProtKB-KW"/>
</dbReference>
<dbReference type="InterPro" id="IPR036388">
    <property type="entry name" value="WH-like_DNA-bd_sf"/>
</dbReference>
<dbReference type="FunFam" id="1.10.10.10:FF:000322">
    <property type="entry name" value="Probable disease resistance protein At1g63360"/>
    <property type="match status" value="1"/>
</dbReference>
<dbReference type="InterPro" id="IPR027417">
    <property type="entry name" value="P-loop_NTPase"/>
</dbReference>
<evidence type="ECO:0000256" key="4">
    <source>
        <dbReference type="ARBA" id="ARBA00022741"/>
    </source>
</evidence>
<dbReference type="Gene3D" id="1.20.5.4130">
    <property type="match status" value="1"/>
</dbReference>
<evidence type="ECO:0000259" key="9">
    <source>
        <dbReference type="Pfam" id="PF23559"/>
    </source>
</evidence>
<dbReference type="EMBL" id="CM018048">
    <property type="protein sequence ID" value="KAA8521201.1"/>
    <property type="molecule type" value="Genomic_DNA"/>
</dbReference>
<dbReference type="PANTHER" id="PTHR23155">
    <property type="entry name" value="DISEASE RESISTANCE PROTEIN RP"/>
    <property type="match status" value="1"/>
</dbReference>
<evidence type="ECO:0000259" key="8">
    <source>
        <dbReference type="Pfam" id="PF18052"/>
    </source>
</evidence>
<dbReference type="GO" id="GO:0098542">
    <property type="term" value="P:defense response to other organism"/>
    <property type="evidence" value="ECO:0007669"/>
    <property type="project" value="TreeGrafter"/>
</dbReference>
<dbReference type="GO" id="GO:0043531">
    <property type="term" value="F:ADP binding"/>
    <property type="evidence" value="ECO:0007669"/>
    <property type="project" value="InterPro"/>
</dbReference>
<dbReference type="SUPFAM" id="SSF52540">
    <property type="entry name" value="P-loop containing nucleoside triphosphate hydrolases"/>
    <property type="match status" value="1"/>
</dbReference>
<keyword evidence="3" id="KW-0677">Repeat</keyword>
<evidence type="ECO:0000313" key="12">
    <source>
        <dbReference type="Proteomes" id="UP000325577"/>
    </source>
</evidence>
<dbReference type="OrthoDB" id="690341at2759"/>
<feature type="domain" description="Disease resistance protein winged helix" evidence="9">
    <location>
        <begin position="412"/>
        <end position="483"/>
    </location>
</feature>
<dbReference type="Pfam" id="PF00931">
    <property type="entry name" value="NB-ARC"/>
    <property type="match status" value="1"/>
</dbReference>
<dbReference type="Gene3D" id="1.10.10.10">
    <property type="entry name" value="Winged helix-like DNA-binding domain superfamily/Winged helix DNA-binding domain"/>
    <property type="match status" value="1"/>
</dbReference>
<dbReference type="SMART" id="SM00369">
    <property type="entry name" value="LRR_TYP"/>
    <property type="match status" value="3"/>
</dbReference>
<evidence type="ECO:0008006" key="13">
    <source>
        <dbReference type="Google" id="ProtNLM"/>
    </source>
</evidence>
<dbReference type="InterPro" id="IPR058922">
    <property type="entry name" value="WHD_DRP"/>
</dbReference>
<feature type="domain" description="Disease resistance N-terminal" evidence="8">
    <location>
        <begin position="5"/>
        <end position="89"/>
    </location>
</feature>
<dbReference type="InterPro" id="IPR003591">
    <property type="entry name" value="Leu-rich_rpt_typical-subtyp"/>
</dbReference>
<evidence type="ECO:0000259" key="10">
    <source>
        <dbReference type="Pfam" id="PF23598"/>
    </source>
</evidence>
<feature type="domain" description="NB-ARC" evidence="7">
    <location>
        <begin position="172"/>
        <end position="326"/>
    </location>
</feature>
<dbReference type="Gene3D" id="1.10.8.430">
    <property type="entry name" value="Helical domain of apoptotic protease-activating factors"/>
    <property type="match status" value="1"/>
</dbReference>
<evidence type="ECO:0000256" key="5">
    <source>
        <dbReference type="ARBA" id="ARBA00022821"/>
    </source>
</evidence>
<keyword evidence="4" id="KW-0547">Nucleotide-binding</keyword>
<dbReference type="InterPro" id="IPR042197">
    <property type="entry name" value="Apaf_helical"/>
</dbReference>
<sequence>MAEIAVNFLLNQLTFMLRDELKLLGGTREEVQYIRDELERTRAFLKVADAMEESDPELHVWVKQVRDVAYDTEDVLDEFMLWFAHHHGDRIHGAFRKISCYVKNLRARWRILSEIRRIKSRVMNISEGQGRYRYKDSISKHNSSSTVINDDTWYDRRGDALLLEEAELVGIDKPKQELIEQLVKESPGLKVVSVVGMGGLGKTTLVKKVYDDVEVRKHFETHAWITFSQSFKMEELLRDLIQQLFDEVRQPVPRIVETMNNDRLKAAIKDFLQQSSNNGSRVILTTRNIDVASTTCLKTHDHIYTMKALSPEESWTLFCGRTFQENHCPPHLEELSKCILAKCEGLPLAIVAISGVLALKDKSRIHEWAMIYRCLGGELETNNNLRSTKKILLLSYHDLPYYLKSCFLYLSIFPEDHMIECMRLIRLWTAEGFVEMTEGKTPEEVAESYLNELLNRSLIQVAGTSIDGRVRLCRIHDLLREIILPKSKTHYFLAIASERNPSWPEKIRRLSMHNTLGSLHNVSYFRRLRSLLMFGVEDPLSKSSMPILFNCAPSLLKVLDLRGASLETFPDEVVKLLHLRYLSLRGTKIEMLPKSIGNLINLETLDLKGTRVTKLPAEICKLHLLRHLLVYRYKVELYASFHSLYGFEALAKIGGLSSLQKLSFIEANHNACTSMRELGKLTQLRRLGILKLKREDGMALCSSIEKLSDLRSLSITSAEEDEIIDLHSLSRAPPPFLQHLYLSGCLEKLPLWITSLYNLTRLSLRWSQLRYDPLQSLQHLPSLVYLTLLQAYDAEELCFKAGGFPKLKFLYLVRLKELRLVRMEEGVMPCLEGLYIRNCKLLEEVPSGIEHLANMKVLELGDMPDNLISSLDRQSGGGDHWKIAHISRVWVGYLKDNCWTGHYL</sequence>
<feature type="domain" description="Disease resistance R13L4/SHOC-2-like LRR" evidence="10">
    <location>
        <begin position="528"/>
        <end position="856"/>
    </location>
</feature>
<keyword evidence="6" id="KW-0067">ATP-binding</keyword>